<dbReference type="NCBIfam" id="TIGR01733">
    <property type="entry name" value="AA-adenyl-dom"/>
    <property type="match status" value="1"/>
</dbReference>
<dbReference type="GO" id="GO:0005737">
    <property type="term" value="C:cytoplasm"/>
    <property type="evidence" value="ECO:0007669"/>
    <property type="project" value="TreeGrafter"/>
</dbReference>
<dbReference type="Gene3D" id="3.30.300.30">
    <property type="match status" value="1"/>
</dbReference>
<dbReference type="SUPFAM" id="SSF56801">
    <property type="entry name" value="Acetyl-CoA synthetase-like"/>
    <property type="match status" value="1"/>
</dbReference>
<proteinExistence type="predicted"/>
<evidence type="ECO:0000256" key="1">
    <source>
        <dbReference type="ARBA" id="ARBA00022450"/>
    </source>
</evidence>
<sequence length="536" mass="58748">MLAVFSSSPETTPDATNTSGELTIVPISPSVESKLAEHLPQYMIPVVQFIVNASIVDVFRQQVSSTPEHLAVKDSSYELTYSQLDQQSDLIARWLCKKSFSAEAIISVIAHRSCYTVIAFLAILKADLAYLPLDPSTPRERIHAILLTTSDLQMILLGTGAEPSSLPAYYDQFFSISNILQNECGTQLSDDQGVGINLPSPRPNSLAYVIFTSGSTGRPKGVLVEHRGIVRMVKGSNVTDPLPQNPIMAHTISISFDAAQWEIYATLLNGGTLICLDNMDLLDQQAFNRIVTDDKIQVASFTPALLRRYLKESPEAISSLHTTYVGGEKAYVEDLLSLRSIIKGAILNVYGPTENSVTSTMYKLTETDMCTNGVAIGRAISNSGAFVVDHQSCLVPLGVVGELVVTGDGLARGYVDPSQNSDKFITIMVGGKETRAYRTGDYVRYRPVDGQLEFLGRMDGQVKIRGYRIELGEIEHVLQSHESVTDAVAVIHRQIDQELSIACFITVSRDDGDLSSAEKSKLQKDLYQKLRMQLPS</sequence>
<evidence type="ECO:0000313" key="6">
    <source>
        <dbReference type="Proteomes" id="UP000522262"/>
    </source>
</evidence>
<dbReference type="InterPro" id="IPR000873">
    <property type="entry name" value="AMP-dep_synth/lig_dom"/>
</dbReference>
<keyword evidence="2" id="KW-0597">Phosphoprotein</keyword>
<dbReference type="InterPro" id="IPR020845">
    <property type="entry name" value="AMP-binding_CS"/>
</dbReference>
<organism evidence="5 6">
    <name type="scientific">Fusarium mexicanum</name>
    <dbReference type="NCBI Taxonomy" id="751941"/>
    <lineage>
        <taxon>Eukaryota</taxon>
        <taxon>Fungi</taxon>
        <taxon>Dikarya</taxon>
        <taxon>Ascomycota</taxon>
        <taxon>Pezizomycotina</taxon>
        <taxon>Sordariomycetes</taxon>
        <taxon>Hypocreomycetidae</taxon>
        <taxon>Hypocreales</taxon>
        <taxon>Nectriaceae</taxon>
        <taxon>Fusarium</taxon>
        <taxon>Fusarium fujikuroi species complex</taxon>
    </lineage>
</organism>
<dbReference type="CDD" id="cd05930">
    <property type="entry name" value="A_NRPS"/>
    <property type="match status" value="1"/>
</dbReference>
<evidence type="ECO:0000256" key="2">
    <source>
        <dbReference type="ARBA" id="ARBA00022553"/>
    </source>
</evidence>
<dbReference type="GO" id="GO:0043041">
    <property type="term" value="P:amino acid activation for nonribosomal peptide biosynthetic process"/>
    <property type="evidence" value="ECO:0007669"/>
    <property type="project" value="TreeGrafter"/>
</dbReference>
<dbReference type="InterPro" id="IPR010071">
    <property type="entry name" value="AA_adenyl_dom"/>
</dbReference>
<dbReference type="GO" id="GO:0031177">
    <property type="term" value="F:phosphopantetheine binding"/>
    <property type="evidence" value="ECO:0007669"/>
    <property type="project" value="TreeGrafter"/>
</dbReference>
<keyword evidence="6" id="KW-1185">Reference proteome</keyword>
<feature type="domain" description="AMP-dependent synthetase/ligase" evidence="4">
    <location>
        <begin position="59"/>
        <end position="414"/>
    </location>
</feature>
<protein>
    <submittedName>
        <fullName evidence="5">Enniatin synthase</fullName>
    </submittedName>
</protein>
<feature type="region of interest" description="Disordered" evidence="3">
    <location>
        <begin position="1"/>
        <end position="20"/>
    </location>
</feature>
<evidence type="ECO:0000259" key="4">
    <source>
        <dbReference type="Pfam" id="PF00501"/>
    </source>
</evidence>
<dbReference type="Proteomes" id="UP000522262">
    <property type="component" value="Unassembled WGS sequence"/>
</dbReference>
<comment type="caution">
    <text evidence="5">The sequence shown here is derived from an EMBL/GenBank/DDBJ whole genome shotgun (WGS) entry which is preliminary data.</text>
</comment>
<dbReference type="EMBL" id="JAAOAM010000270">
    <property type="protein sequence ID" value="KAF5535768.1"/>
    <property type="molecule type" value="Genomic_DNA"/>
</dbReference>
<dbReference type="PANTHER" id="PTHR45527:SF1">
    <property type="entry name" value="FATTY ACID SYNTHASE"/>
    <property type="match status" value="1"/>
</dbReference>
<dbReference type="PROSITE" id="PS00455">
    <property type="entry name" value="AMP_BINDING"/>
    <property type="match status" value="1"/>
</dbReference>
<dbReference type="PANTHER" id="PTHR45527">
    <property type="entry name" value="NONRIBOSOMAL PEPTIDE SYNTHETASE"/>
    <property type="match status" value="1"/>
</dbReference>
<gene>
    <name evidence="5" type="ORF">FMEXI_10674</name>
</gene>
<keyword evidence="1" id="KW-0596">Phosphopantetheine</keyword>
<dbReference type="Pfam" id="PF00501">
    <property type="entry name" value="AMP-binding"/>
    <property type="match status" value="1"/>
</dbReference>
<reference evidence="5 6" key="1">
    <citation type="submission" date="2020-05" db="EMBL/GenBank/DDBJ databases">
        <title>Identification and distribution of gene clusters putatively required for synthesis of sphingolipid metabolism inhibitors in phylogenetically diverse species of the filamentous fungus Fusarium.</title>
        <authorList>
            <person name="Kim H.-S."/>
            <person name="Busman M."/>
            <person name="Brown D.W."/>
            <person name="Divon H."/>
            <person name="Uhlig S."/>
            <person name="Proctor R.H."/>
        </authorList>
    </citation>
    <scope>NUCLEOTIDE SEQUENCE [LARGE SCALE GENOMIC DNA]</scope>
    <source>
        <strain evidence="5 6">NRRL 53147</strain>
    </source>
</reference>
<accession>A0A8H5IEG3</accession>
<evidence type="ECO:0000256" key="3">
    <source>
        <dbReference type="SAM" id="MobiDB-lite"/>
    </source>
</evidence>
<dbReference type="InterPro" id="IPR045851">
    <property type="entry name" value="AMP-bd_C_sf"/>
</dbReference>
<dbReference type="Gene3D" id="2.30.38.10">
    <property type="entry name" value="Luciferase, Domain 3"/>
    <property type="match status" value="1"/>
</dbReference>
<name>A0A8H5IEG3_9HYPO</name>
<dbReference type="Gene3D" id="3.40.50.980">
    <property type="match status" value="2"/>
</dbReference>
<evidence type="ECO:0000313" key="5">
    <source>
        <dbReference type="EMBL" id="KAF5535768.1"/>
    </source>
</evidence>
<dbReference type="AlphaFoldDB" id="A0A8H5IEG3"/>
<dbReference type="GO" id="GO:0044550">
    <property type="term" value="P:secondary metabolite biosynthetic process"/>
    <property type="evidence" value="ECO:0007669"/>
    <property type="project" value="TreeGrafter"/>
</dbReference>